<evidence type="ECO:0000313" key="1">
    <source>
        <dbReference type="EMBL" id="QJX79937.1"/>
    </source>
</evidence>
<geneLocation type="plasmid" evidence="2">
    <name>pfdu301a</name>
</geneLocation>
<evidence type="ECO:0000313" key="2">
    <source>
        <dbReference type="Proteomes" id="UP000501076"/>
    </source>
</evidence>
<dbReference type="AlphaFoldDB" id="A0A6M6E601"/>
<dbReference type="Proteomes" id="UP000501076">
    <property type="component" value="Plasmid pFDU301A"/>
</dbReference>
<name>A0A6M6E601_PRIMG</name>
<keyword evidence="1" id="KW-0614">Plasmid</keyword>
<gene>
    <name evidence="1" type="ORF">FDZ14_27945</name>
</gene>
<protein>
    <submittedName>
        <fullName evidence="1">Uncharacterized protein</fullName>
    </submittedName>
</protein>
<sequence length="366" mass="43367">MKKVLSEKETHSLMTSLTEEQRHFISNYVVQCKKSKWLEVLSRSKRDFNYKNPNTTTVNVETNEWTLKTIIDGGYGKRPFKCDCGASLRHQYIVYNSKEDKEYKFGSTCFEEHTNLNAQIVKDIKRGFYLIDIELDEILIKYKKKELFDISSFLHLKDELVAADLIKQAKLNIPLSTKQIDKLRKAELHYKHNRNKQEAYKDLNELQITLIEKLPLKEQIELVKDLIKKEFHYEDLPDTVDSAEIQLFVKLGLPLLYRHRIRFNTIESYFQTEHLISEAATENQQSPFKKATEITYDAFMKHHLHILKKVRENQDKISSDNEKVWINIQHNIKEFRNGKEFNHSAFKVDIDHILRQLDLSLENKYG</sequence>
<reference evidence="1 2" key="1">
    <citation type="submission" date="2019-10" db="EMBL/GenBank/DDBJ databases">
        <title>Complete genome sequences for adaption low water activity.</title>
        <authorList>
            <person name="Zhao L."/>
            <person name="Zhong J."/>
        </authorList>
    </citation>
    <scope>NUCLEOTIDE SEQUENCE [LARGE SCALE GENOMIC DNA]</scope>
    <source>
        <strain evidence="1 2">FDU301</strain>
        <plasmid evidence="2">pfdu301a</plasmid>
    </source>
</reference>
<dbReference type="EMBL" id="CP045273">
    <property type="protein sequence ID" value="QJX79937.1"/>
    <property type="molecule type" value="Genomic_DNA"/>
</dbReference>
<dbReference type="RefSeq" id="WP_171777919.1">
    <property type="nucleotide sequence ID" value="NZ_CP045273.1"/>
</dbReference>
<accession>A0A6M6E601</accession>
<proteinExistence type="predicted"/>
<organism evidence="1 2">
    <name type="scientific">Priestia megaterium</name>
    <name type="common">Bacillus megaterium</name>
    <dbReference type="NCBI Taxonomy" id="1404"/>
    <lineage>
        <taxon>Bacteria</taxon>
        <taxon>Bacillati</taxon>
        <taxon>Bacillota</taxon>
        <taxon>Bacilli</taxon>
        <taxon>Bacillales</taxon>
        <taxon>Bacillaceae</taxon>
        <taxon>Priestia</taxon>
    </lineage>
</organism>